<dbReference type="SUPFAM" id="SSF57277">
    <property type="entry name" value="Granulin repeat"/>
    <property type="match status" value="8"/>
</dbReference>
<evidence type="ECO:0000256" key="3">
    <source>
        <dbReference type="ARBA" id="ARBA00022525"/>
    </source>
</evidence>
<feature type="domain" description="Granulins" evidence="6">
    <location>
        <begin position="553"/>
        <end position="566"/>
    </location>
</feature>
<evidence type="ECO:0000256" key="1">
    <source>
        <dbReference type="ARBA" id="ARBA00004613"/>
    </source>
</evidence>
<dbReference type="EnsemblMetazoa" id="CLYHEMT006121.1">
    <property type="protein sequence ID" value="CLYHEMP006121.1"/>
    <property type="gene ID" value="CLYHEMG006121"/>
</dbReference>
<sequence>MFKVLLLISFAFTSIIVSAKCPTNLECPYKNGQCCEDLSTCCPSGYRCDPKRSGYCISADEYIRFPVKSKSVNKVDKALFTCPDGCTQCASGSTCCVQSSGRYGCCPLPDATCCSDYVHCCPYGYTCNAQNYCTRSANQITQKLVGTTPAKQAPVIEDDIVSFNLGDIYCGDERTCPEGSTCCATPDGEYNCCSFPGASCCNDGIHCCPQGFTCDSEKQECRRNSERVAMQHKFPAKKSLPPANIKEECKKQPIDEKPKVVECGTDKQYFCLDGETCCLISPGVYGCCPMVEAVCCSDKKHCCPHGATCDVAHGTCLSSSGEKVQMRAHKPANVHKEYPEPKTNQKCPDGLCNNATVKATESKPMTLYKPMYKECKDGSECPSYSTCCKLNNGKYGCCPIPDATCCRDGVHCCPNHMRCDDGHCHHGDIRIPATKKFQSIQSNQDVSCNDGNACSENSTCCHSEDGSTACCPAPSAVCCSNGKHCCPSGHVCSEGGCVKANKQIEAYQLTTKLVSLESVRCPDHVSECPDGSTCCKLSSGQWGCCPLPKATCCSDGVHCCPNGYTCGSGGYCTKGSEVIKASIKNAAINNLKSVACPDGTSQCPDGSTCCKLSSGQYGCCPLPKATCCSDGVHCCPNGYSCAGGGYCTKGNDVIKASLKTKAISLRDVACPDGQSQCPSGNTCCKLSSGGYGCCPLPKATCCSDGVHCCPNGYTCGQGTCMKGNEIIQASTKTFAFQLKSVTCPDSVSNCPDGNTCCKLSSGEWGCCPVKDAVCCSDGVHCCPSGYTCSKGFCTQSLTKEANKIVIAQLRSVECPDGMSECPSGNTCCKLSSGQWGCCPLPKATCCSDGVHCCPNGYNCNSG</sequence>
<feature type="domain" description="Granulins" evidence="6">
    <location>
        <begin position="846"/>
        <end position="859"/>
    </location>
</feature>
<evidence type="ECO:0000256" key="4">
    <source>
        <dbReference type="ARBA" id="ARBA00023157"/>
    </source>
</evidence>
<keyword evidence="3" id="KW-0964">Secreted</keyword>
<evidence type="ECO:0000259" key="6">
    <source>
        <dbReference type="PROSITE" id="PS00799"/>
    </source>
</evidence>
<dbReference type="PANTHER" id="PTHR12274">
    <property type="entry name" value="GRANULIN"/>
    <property type="match status" value="1"/>
</dbReference>
<evidence type="ECO:0000256" key="2">
    <source>
        <dbReference type="ARBA" id="ARBA00010093"/>
    </source>
</evidence>
<feature type="domain" description="Granulins" evidence="6">
    <location>
        <begin position="775"/>
        <end position="788"/>
    </location>
</feature>
<proteinExistence type="inferred from homology"/>
<feature type="domain" description="Granulins" evidence="6">
    <location>
        <begin position="702"/>
        <end position="715"/>
    </location>
</feature>
<feature type="domain" description="Granulins" evidence="6">
    <location>
        <begin position="114"/>
        <end position="127"/>
    </location>
</feature>
<dbReference type="Proteomes" id="UP000594262">
    <property type="component" value="Unplaced"/>
</dbReference>
<evidence type="ECO:0000313" key="8">
    <source>
        <dbReference type="Proteomes" id="UP000594262"/>
    </source>
</evidence>
<comment type="similarity">
    <text evidence="2">Belongs to the granulin family.</text>
</comment>
<feature type="domain" description="Granulins" evidence="6">
    <location>
        <begin position="406"/>
        <end position="419"/>
    </location>
</feature>
<protein>
    <recommendedName>
        <fullName evidence="6">Granulins domain-containing protein</fullName>
    </recommendedName>
</protein>
<keyword evidence="4" id="KW-1015">Disulfide bond</keyword>
<accession>A0A7M5UUQ7</accession>
<dbReference type="Gene3D" id="2.10.25.160">
    <property type="entry name" value="Granulin"/>
    <property type="match status" value="11"/>
</dbReference>
<comment type="subcellular location">
    <subcellularLocation>
        <location evidence="1">Secreted</location>
    </subcellularLocation>
</comment>
<feature type="domain" description="Granulins" evidence="6">
    <location>
        <begin position="201"/>
        <end position="214"/>
    </location>
</feature>
<keyword evidence="8" id="KW-1185">Reference proteome</keyword>
<feature type="chain" id="PRO_5029738615" description="Granulins domain-containing protein" evidence="5">
    <location>
        <begin position="20"/>
        <end position="862"/>
    </location>
</feature>
<dbReference type="PROSITE" id="PS00799">
    <property type="entry name" value="GRANULINS"/>
    <property type="match status" value="9"/>
</dbReference>
<name>A0A7M5UUQ7_9CNID</name>
<feature type="domain" description="Granulins" evidence="6">
    <location>
        <begin position="296"/>
        <end position="309"/>
    </location>
</feature>
<dbReference type="InterPro" id="IPR039036">
    <property type="entry name" value="Granulin_fam"/>
</dbReference>
<evidence type="ECO:0000256" key="5">
    <source>
        <dbReference type="SAM" id="SignalP"/>
    </source>
</evidence>
<dbReference type="PANTHER" id="PTHR12274:SF3">
    <property type="entry name" value="PROGRANULIN"/>
    <property type="match status" value="1"/>
</dbReference>
<reference evidence="7" key="1">
    <citation type="submission" date="2021-01" db="UniProtKB">
        <authorList>
            <consortium name="EnsemblMetazoa"/>
        </authorList>
    </citation>
    <scope>IDENTIFICATION</scope>
</reference>
<keyword evidence="5" id="KW-0732">Signal</keyword>
<feature type="signal peptide" evidence="5">
    <location>
        <begin position="1"/>
        <end position="19"/>
    </location>
</feature>
<dbReference type="AlphaFoldDB" id="A0A7M5UUQ7"/>
<dbReference type="InterPro" id="IPR037277">
    <property type="entry name" value="Granulin_sf"/>
</dbReference>
<dbReference type="SMART" id="SM00277">
    <property type="entry name" value="GRAN"/>
    <property type="match status" value="11"/>
</dbReference>
<feature type="domain" description="Granulins" evidence="6">
    <location>
        <begin position="628"/>
        <end position="641"/>
    </location>
</feature>
<dbReference type="InterPro" id="IPR000118">
    <property type="entry name" value="Granulin"/>
</dbReference>
<organism evidence="7 8">
    <name type="scientific">Clytia hemisphaerica</name>
    <dbReference type="NCBI Taxonomy" id="252671"/>
    <lineage>
        <taxon>Eukaryota</taxon>
        <taxon>Metazoa</taxon>
        <taxon>Cnidaria</taxon>
        <taxon>Hydrozoa</taxon>
        <taxon>Hydroidolina</taxon>
        <taxon>Leptothecata</taxon>
        <taxon>Obeliida</taxon>
        <taxon>Clytiidae</taxon>
        <taxon>Clytia</taxon>
    </lineage>
</organism>
<dbReference type="GO" id="GO:0005576">
    <property type="term" value="C:extracellular region"/>
    <property type="evidence" value="ECO:0007669"/>
    <property type="project" value="UniProtKB-SubCell"/>
</dbReference>
<evidence type="ECO:0000313" key="7">
    <source>
        <dbReference type="EnsemblMetazoa" id="CLYHEMP006121.1"/>
    </source>
</evidence>
<dbReference type="Pfam" id="PF00396">
    <property type="entry name" value="Granulin"/>
    <property type="match status" value="11"/>
</dbReference>
<dbReference type="OrthoDB" id="5854875at2759"/>